<feature type="domain" description="Fe/B12 periplasmic-binding" evidence="1">
    <location>
        <begin position="34"/>
        <end position="286"/>
    </location>
</feature>
<dbReference type="RefSeq" id="WP_018065239.1">
    <property type="nucleotide sequence ID" value="NZ_AQWH01000011.1"/>
</dbReference>
<dbReference type="PANTHER" id="PTHR30535:SF34">
    <property type="entry name" value="MOLYBDATE-BINDING PROTEIN MOLA"/>
    <property type="match status" value="1"/>
</dbReference>
<dbReference type="STRING" id="1122214.Mame_01309"/>
<dbReference type="Pfam" id="PF01497">
    <property type="entry name" value="Peripla_BP_2"/>
    <property type="match status" value="1"/>
</dbReference>
<dbReference type="PANTHER" id="PTHR30535">
    <property type="entry name" value="VITAMIN B12-BINDING PROTEIN"/>
    <property type="match status" value="1"/>
</dbReference>
<sequence length="286" mass="30102">MPHPAHAKRNAFSVFAACAGFFLFSFTAWGAPQRVVSINLCTDQMAMLVAGEGQLLSVSRLAADPAISAMAEQAEGYRLNDGLAEQVFLMKPDLVLAGSYTTRETVDLLKRLGIAVAEFQPEASLDDARHNLERIGVLLDRKQAAADVIAAMDEGLAGLAGTLHGERTAAFYYANGYTSGKKTLAGDMIERLGLVNIASEAGVDSLGRLPLERLVMAAPDVIVGGDADYEAPALAQAGFRHPAFVAATERSDYVNLPSRYTICGGPFNVAGIALLAEQLGGGGADE</sequence>
<dbReference type="SUPFAM" id="SSF53807">
    <property type="entry name" value="Helical backbone' metal receptor"/>
    <property type="match status" value="1"/>
</dbReference>
<dbReference type="KEGG" id="mmed:Mame_01309"/>
<reference evidence="2 3" key="1">
    <citation type="submission" date="2017-03" db="EMBL/GenBank/DDBJ databases">
        <title>Foreign affairs: Plasmid Transfer between Roseobacters and Rhizobia.</title>
        <authorList>
            <person name="Bartling P."/>
            <person name="Bunk B."/>
            <person name="Overmann J."/>
            <person name="Brinkmann H."/>
            <person name="Petersen J."/>
        </authorList>
    </citation>
    <scope>NUCLEOTIDE SEQUENCE [LARGE SCALE GENOMIC DNA]</scope>
    <source>
        <strain evidence="2 3">MACL11</strain>
    </source>
</reference>
<organism evidence="2 3">
    <name type="scientific">Martelella mediterranea DSM 17316</name>
    <dbReference type="NCBI Taxonomy" id="1122214"/>
    <lineage>
        <taxon>Bacteria</taxon>
        <taxon>Pseudomonadati</taxon>
        <taxon>Pseudomonadota</taxon>
        <taxon>Alphaproteobacteria</taxon>
        <taxon>Hyphomicrobiales</taxon>
        <taxon>Aurantimonadaceae</taxon>
        <taxon>Martelella</taxon>
    </lineage>
</organism>
<evidence type="ECO:0000313" key="2">
    <source>
        <dbReference type="EMBL" id="AQZ50676.1"/>
    </source>
</evidence>
<dbReference type="Proteomes" id="UP000191135">
    <property type="component" value="Chromosome"/>
</dbReference>
<dbReference type="Gene3D" id="3.40.50.1980">
    <property type="entry name" value="Nitrogenase molybdenum iron protein domain"/>
    <property type="match status" value="2"/>
</dbReference>
<dbReference type="OrthoDB" id="1632039at2"/>
<gene>
    <name evidence="2" type="ORF">Mame_01309</name>
</gene>
<name>A0A1U9YYZ3_9HYPH</name>
<dbReference type="InterPro" id="IPR002491">
    <property type="entry name" value="ABC_transptr_periplasmic_BD"/>
</dbReference>
<keyword evidence="3" id="KW-1185">Reference proteome</keyword>
<dbReference type="AlphaFoldDB" id="A0A1U9YYZ3"/>
<dbReference type="EMBL" id="CP020330">
    <property type="protein sequence ID" value="AQZ50676.1"/>
    <property type="molecule type" value="Genomic_DNA"/>
</dbReference>
<evidence type="ECO:0000259" key="1">
    <source>
        <dbReference type="PROSITE" id="PS50983"/>
    </source>
</evidence>
<dbReference type="InterPro" id="IPR050902">
    <property type="entry name" value="ABC_Transporter_SBP"/>
</dbReference>
<accession>A0A1U9YYZ3</accession>
<evidence type="ECO:0000313" key="3">
    <source>
        <dbReference type="Proteomes" id="UP000191135"/>
    </source>
</evidence>
<dbReference type="PROSITE" id="PS50983">
    <property type="entry name" value="FE_B12_PBP"/>
    <property type="match status" value="1"/>
</dbReference>
<dbReference type="eggNOG" id="COG0614">
    <property type="taxonomic scope" value="Bacteria"/>
</dbReference>
<protein>
    <submittedName>
        <fullName evidence="2">Corrinoid ABC transporter substrate-binding protein</fullName>
    </submittedName>
</protein>
<proteinExistence type="predicted"/>
<dbReference type="GO" id="GO:0071281">
    <property type="term" value="P:cellular response to iron ion"/>
    <property type="evidence" value="ECO:0007669"/>
    <property type="project" value="TreeGrafter"/>
</dbReference>